<dbReference type="RefSeq" id="WP_013882770.1">
    <property type="nucleotide sequence ID" value="NC_015671.1"/>
</dbReference>
<keyword evidence="1" id="KW-0472">Membrane</keyword>
<dbReference type="KEGG" id="cga:Celgi_0728"/>
<evidence type="ECO:0000313" key="2">
    <source>
        <dbReference type="EMBL" id="AEI11247.1"/>
    </source>
</evidence>
<sequence precursor="true">MTTTSLHEPVEHDTAGIGAVVAAGVILIGFAIGAAFALAQLVDLASWVTQG</sequence>
<proteinExistence type="predicted"/>
<reference evidence="3" key="1">
    <citation type="submission" date="2011-04" db="EMBL/GenBank/DDBJ databases">
        <title>Complete sequence of Cellvibrio gilvus ATCC 13127.</title>
        <authorList>
            <person name="Lucas S."/>
            <person name="Han J."/>
            <person name="Lapidus A."/>
            <person name="Cheng J.-F."/>
            <person name="Goodwin L."/>
            <person name="Pitluck S."/>
            <person name="Peters L."/>
            <person name="Munk A."/>
            <person name="Detter J.C."/>
            <person name="Han C."/>
            <person name="Tapia R."/>
            <person name="Land M."/>
            <person name="Hauser L."/>
            <person name="Kyrpides N."/>
            <person name="Ivanova N."/>
            <person name="Ovchinnikova G."/>
            <person name="Pagani I."/>
            <person name="Mead D."/>
            <person name="Brumm P."/>
            <person name="Woyke T."/>
        </authorList>
    </citation>
    <scope>NUCLEOTIDE SEQUENCE [LARGE SCALE GENOMIC DNA]</scope>
    <source>
        <strain evidence="3">ATCC 13127 / NRRL B-14078</strain>
    </source>
</reference>
<organism evidence="2 3">
    <name type="scientific">Cellulomonas gilvus (strain ATCC 13127 / NRRL B-14078)</name>
    <name type="common">Cellvibrio gilvus</name>
    <dbReference type="NCBI Taxonomy" id="593907"/>
    <lineage>
        <taxon>Bacteria</taxon>
        <taxon>Bacillati</taxon>
        <taxon>Actinomycetota</taxon>
        <taxon>Actinomycetes</taxon>
        <taxon>Micrococcales</taxon>
        <taxon>Cellulomonadaceae</taxon>
        <taxon>Cellulomonas</taxon>
    </lineage>
</organism>
<dbReference type="Proteomes" id="UP000000485">
    <property type="component" value="Chromosome"/>
</dbReference>
<evidence type="ECO:0000313" key="3">
    <source>
        <dbReference type="Proteomes" id="UP000000485"/>
    </source>
</evidence>
<keyword evidence="3" id="KW-1185">Reference proteome</keyword>
<name>F7ZYX9_CELGA</name>
<protein>
    <submittedName>
        <fullName evidence="2">Uncharacterized protein</fullName>
    </submittedName>
</protein>
<gene>
    <name evidence="2" type="ordered locus">Celgi_0728</name>
</gene>
<evidence type="ECO:0000256" key="1">
    <source>
        <dbReference type="SAM" id="Phobius"/>
    </source>
</evidence>
<keyword evidence="1" id="KW-1133">Transmembrane helix</keyword>
<keyword evidence="1" id="KW-0812">Transmembrane</keyword>
<feature type="transmembrane region" description="Helical" evidence="1">
    <location>
        <begin position="15"/>
        <end position="39"/>
    </location>
</feature>
<dbReference type="AlphaFoldDB" id="F7ZYX9"/>
<accession>F7ZYX9</accession>
<dbReference type="HOGENOM" id="CLU_214781_0_0_11"/>
<dbReference type="EMBL" id="CP002665">
    <property type="protein sequence ID" value="AEI11247.1"/>
    <property type="molecule type" value="Genomic_DNA"/>
</dbReference>